<keyword evidence="2" id="KW-1185">Reference proteome</keyword>
<proteinExistence type="predicted"/>
<reference evidence="1 2" key="1">
    <citation type="journal article" date="2018" name="Science">
        <title>The opium poppy genome and morphinan production.</title>
        <authorList>
            <person name="Guo L."/>
            <person name="Winzer T."/>
            <person name="Yang X."/>
            <person name="Li Y."/>
            <person name="Ning Z."/>
            <person name="He Z."/>
            <person name="Teodor R."/>
            <person name="Lu Y."/>
            <person name="Bowser T.A."/>
            <person name="Graham I.A."/>
            <person name="Ye K."/>
        </authorList>
    </citation>
    <scope>NUCLEOTIDE SEQUENCE [LARGE SCALE GENOMIC DNA]</scope>
    <source>
        <strain evidence="2">cv. HN1</strain>
        <tissue evidence="1">Leaves</tissue>
    </source>
</reference>
<sequence length="168" mass="18955">MVSMVLHTQETKMYVLLVMHVHQWVDFLVAYNQLSDTKLGSVTIRCALKRVHDLTLMEKIFFGSVVSANSGHAPASQAPKAITLKYVLCAASCASDAKDLVLFLEGNLHLEKYHGYCLYLQHLRQQLWQAYSLMQQLQIGSVVTLHVRCTIRKCVALVPHQAIYHFAG</sequence>
<name>A0A4Y7LA02_PAPSO</name>
<dbReference type="EMBL" id="CM010724">
    <property type="protein sequence ID" value="RZC81827.1"/>
    <property type="molecule type" value="Genomic_DNA"/>
</dbReference>
<evidence type="ECO:0000313" key="1">
    <source>
        <dbReference type="EMBL" id="RZC81827.1"/>
    </source>
</evidence>
<dbReference type="Proteomes" id="UP000316621">
    <property type="component" value="Chromosome 10"/>
</dbReference>
<accession>A0A4Y7LA02</accession>
<gene>
    <name evidence="1" type="ORF">C5167_044405</name>
</gene>
<evidence type="ECO:0000313" key="2">
    <source>
        <dbReference type="Proteomes" id="UP000316621"/>
    </source>
</evidence>
<dbReference type="STRING" id="3469.A0A4Y7LA02"/>
<dbReference type="Gramene" id="RZC81827">
    <property type="protein sequence ID" value="RZC81827"/>
    <property type="gene ID" value="C5167_044405"/>
</dbReference>
<organism evidence="1 2">
    <name type="scientific">Papaver somniferum</name>
    <name type="common">Opium poppy</name>
    <dbReference type="NCBI Taxonomy" id="3469"/>
    <lineage>
        <taxon>Eukaryota</taxon>
        <taxon>Viridiplantae</taxon>
        <taxon>Streptophyta</taxon>
        <taxon>Embryophyta</taxon>
        <taxon>Tracheophyta</taxon>
        <taxon>Spermatophyta</taxon>
        <taxon>Magnoliopsida</taxon>
        <taxon>Ranunculales</taxon>
        <taxon>Papaveraceae</taxon>
        <taxon>Papaveroideae</taxon>
        <taxon>Papaver</taxon>
    </lineage>
</organism>
<dbReference type="AlphaFoldDB" id="A0A4Y7LA02"/>
<protein>
    <submittedName>
        <fullName evidence="1">Uncharacterized protein</fullName>
    </submittedName>
</protein>